<keyword evidence="3" id="KW-1185">Reference proteome</keyword>
<feature type="region of interest" description="Disordered" evidence="1">
    <location>
        <begin position="20"/>
        <end position="44"/>
    </location>
</feature>
<sequence>MFHSSRSKDLSLFILYPSRPRQNTSQQPSHAQQPQMNGLQQNRQTINDVVRVIERLTDQMRGEMRETTNQLRSDMIEDMKDTLKEYHVEVMKELMSMDMRSCNRICNSRITVKNQLIHPLPSHQNILPNDDVELYFPTAVNGLQDLSGSEIEALLDFYGIESGNEDLYEKLERLARYLGINLLIFSDY</sequence>
<dbReference type="Proteomes" id="UP000265703">
    <property type="component" value="Unassembled WGS sequence"/>
</dbReference>
<proteinExistence type="predicted"/>
<evidence type="ECO:0000313" key="3">
    <source>
        <dbReference type="Proteomes" id="UP000265703"/>
    </source>
</evidence>
<gene>
    <name evidence="2" type="ORF">C1645_787032</name>
</gene>
<dbReference type="InterPro" id="IPR012917">
    <property type="entry name" value="DUF3294"/>
</dbReference>
<protein>
    <submittedName>
        <fullName evidence="2">Uncharacterized protein</fullName>
    </submittedName>
</protein>
<dbReference type="STRING" id="658196.A0A397SEH0"/>
<dbReference type="Pfam" id="PF07957">
    <property type="entry name" value="DUF3294"/>
    <property type="match status" value="1"/>
</dbReference>
<name>A0A397SEH0_9GLOM</name>
<accession>A0A397SEH0</accession>
<dbReference type="EMBL" id="QKYT01000596">
    <property type="protein sequence ID" value="RIA83126.1"/>
    <property type="molecule type" value="Genomic_DNA"/>
</dbReference>
<evidence type="ECO:0000256" key="1">
    <source>
        <dbReference type="SAM" id="MobiDB-lite"/>
    </source>
</evidence>
<dbReference type="AlphaFoldDB" id="A0A397SEH0"/>
<organism evidence="2 3">
    <name type="scientific">Glomus cerebriforme</name>
    <dbReference type="NCBI Taxonomy" id="658196"/>
    <lineage>
        <taxon>Eukaryota</taxon>
        <taxon>Fungi</taxon>
        <taxon>Fungi incertae sedis</taxon>
        <taxon>Mucoromycota</taxon>
        <taxon>Glomeromycotina</taxon>
        <taxon>Glomeromycetes</taxon>
        <taxon>Glomerales</taxon>
        <taxon>Glomeraceae</taxon>
        <taxon>Glomus</taxon>
    </lineage>
</organism>
<evidence type="ECO:0000313" key="2">
    <source>
        <dbReference type="EMBL" id="RIA83126.1"/>
    </source>
</evidence>
<reference evidence="2 3" key="1">
    <citation type="submission" date="2018-06" db="EMBL/GenBank/DDBJ databases">
        <title>Comparative genomics reveals the genomic features of Rhizophagus irregularis, R. cerebriforme, R. diaphanum and Gigaspora rosea, and their symbiotic lifestyle signature.</title>
        <authorList>
            <person name="Morin E."/>
            <person name="San Clemente H."/>
            <person name="Chen E.C.H."/>
            <person name="De La Providencia I."/>
            <person name="Hainaut M."/>
            <person name="Kuo A."/>
            <person name="Kohler A."/>
            <person name="Murat C."/>
            <person name="Tang N."/>
            <person name="Roy S."/>
            <person name="Loubradou J."/>
            <person name="Henrissat B."/>
            <person name="Grigoriev I.V."/>
            <person name="Corradi N."/>
            <person name="Roux C."/>
            <person name="Martin F.M."/>
        </authorList>
    </citation>
    <scope>NUCLEOTIDE SEQUENCE [LARGE SCALE GENOMIC DNA]</scope>
    <source>
        <strain evidence="2 3">DAOM 227022</strain>
    </source>
</reference>
<comment type="caution">
    <text evidence="2">The sequence shown here is derived from an EMBL/GenBank/DDBJ whole genome shotgun (WGS) entry which is preliminary data.</text>
</comment>